<evidence type="ECO:0000313" key="2">
    <source>
        <dbReference type="Proteomes" id="UP000217265"/>
    </source>
</evidence>
<dbReference type="EMBL" id="CP023344">
    <property type="protein sequence ID" value="ATC65527.1"/>
    <property type="molecule type" value="Genomic_DNA"/>
</dbReference>
<reference evidence="1 2" key="1">
    <citation type="submission" date="2017-09" db="EMBL/GenBank/DDBJ databases">
        <title>Complete genome sequence of Verrucomicrobial strain HZ-65, isolated from freshwater.</title>
        <authorList>
            <person name="Choi A."/>
        </authorList>
    </citation>
    <scope>NUCLEOTIDE SEQUENCE [LARGE SCALE GENOMIC DNA]</scope>
    <source>
        <strain evidence="1 2">HZ-65</strain>
    </source>
</reference>
<organism evidence="1 2">
    <name type="scientific">Nibricoccus aquaticus</name>
    <dbReference type="NCBI Taxonomy" id="2576891"/>
    <lineage>
        <taxon>Bacteria</taxon>
        <taxon>Pseudomonadati</taxon>
        <taxon>Verrucomicrobiota</taxon>
        <taxon>Opitutia</taxon>
        <taxon>Opitutales</taxon>
        <taxon>Opitutaceae</taxon>
        <taxon>Nibricoccus</taxon>
    </lineage>
</organism>
<keyword evidence="2" id="KW-1185">Reference proteome</keyword>
<dbReference type="KEGG" id="vbh:CMV30_17100"/>
<dbReference type="AlphaFoldDB" id="A0A290QBA2"/>
<proteinExistence type="predicted"/>
<accession>A0A290QBA2</accession>
<name>A0A290QBA2_9BACT</name>
<dbReference type="Proteomes" id="UP000217265">
    <property type="component" value="Chromosome"/>
</dbReference>
<evidence type="ECO:0000313" key="1">
    <source>
        <dbReference type="EMBL" id="ATC65527.1"/>
    </source>
</evidence>
<sequence>MGCCNYTNFETTSAFVTVKVTPKWIRYSWTPVSGYPGGGVWDTTIFERDFQTEAYTVFPLESVFLGDDIIVPGHEPLGAPTTPTPGMIFEQPGGYEYTLESINQRPAPPSPTLDPNVWPELALVVRRSGEAGGIVTSSDPFIEQTESFTITLGQSLDIKVMATSAGYLQ</sequence>
<gene>
    <name evidence="1" type="ORF">CMV30_17100</name>
</gene>
<protein>
    <submittedName>
        <fullName evidence="1">Uncharacterized protein</fullName>
    </submittedName>
</protein>